<evidence type="ECO:0000256" key="7">
    <source>
        <dbReference type="ARBA" id="ARBA00022989"/>
    </source>
</evidence>
<dbReference type="GO" id="GO:0005789">
    <property type="term" value="C:endoplasmic reticulum membrane"/>
    <property type="evidence" value="ECO:0007669"/>
    <property type="project" value="UniProtKB-SubCell"/>
</dbReference>
<evidence type="ECO:0000256" key="1">
    <source>
        <dbReference type="ARBA" id="ARBA00004477"/>
    </source>
</evidence>
<dbReference type="InterPro" id="IPR037185">
    <property type="entry name" value="EmrE-like"/>
</dbReference>
<comment type="caution">
    <text evidence="12">The sequence shown here is derived from an EMBL/GenBank/DDBJ whole genome shotgun (WGS) entry which is preliminary data.</text>
</comment>
<keyword evidence="5 11" id="KW-0812">Transmembrane</keyword>
<feature type="transmembrane region" description="Helical" evidence="11">
    <location>
        <begin position="294"/>
        <end position="312"/>
    </location>
</feature>
<feature type="transmembrane region" description="Helical" evidence="11">
    <location>
        <begin position="104"/>
        <end position="122"/>
    </location>
</feature>
<gene>
    <name evidence="12" type="primary">HUT1</name>
    <name evidence="12" type="ORF">HK097_003294</name>
</gene>
<feature type="transmembrane region" description="Helical" evidence="11">
    <location>
        <begin position="266"/>
        <end position="288"/>
    </location>
</feature>
<reference evidence="12" key="1">
    <citation type="submission" date="2020-05" db="EMBL/GenBank/DDBJ databases">
        <title>Phylogenomic resolution of chytrid fungi.</title>
        <authorList>
            <person name="Stajich J.E."/>
            <person name="Amses K."/>
            <person name="Simmons R."/>
            <person name="Seto K."/>
            <person name="Myers J."/>
            <person name="Bonds A."/>
            <person name="Quandt C.A."/>
            <person name="Barry K."/>
            <person name="Liu P."/>
            <person name="Grigoriev I."/>
            <person name="Longcore J.E."/>
            <person name="James T.Y."/>
        </authorList>
    </citation>
    <scope>NUCLEOTIDE SEQUENCE</scope>
    <source>
        <strain evidence="12">JEL0318</strain>
    </source>
</reference>
<dbReference type="GO" id="GO:0005460">
    <property type="term" value="F:UDP-glucose transmembrane transporter activity"/>
    <property type="evidence" value="ECO:0007669"/>
    <property type="project" value="TreeGrafter"/>
</dbReference>
<comment type="similarity">
    <text evidence="2">Belongs to the nucleotide-sugar transporter family. SLC35B subfamily.</text>
</comment>
<comment type="subcellular location">
    <subcellularLocation>
        <location evidence="1">Endoplasmic reticulum membrane</location>
        <topology evidence="1">Multi-pass membrane protein</topology>
    </subcellularLocation>
</comment>
<keyword evidence="13" id="KW-1185">Reference proteome</keyword>
<dbReference type="Proteomes" id="UP001212841">
    <property type="component" value="Unassembled WGS sequence"/>
</dbReference>
<feature type="transmembrane region" description="Helical" evidence="11">
    <location>
        <begin position="167"/>
        <end position="186"/>
    </location>
</feature>
<feature type="region of interest" description="Disordered" evidence="10">
    <location>
        <begin position="324"/>
        <end position="346"/>
    </location>
</feature>
<protein>
    <recommendedName>
        <fullName evidence="9">UDP-galactose transporter homolog 1</fullName>
    </recommendedName>
</protein>
<evidence type="ECO:0000256" key="11">
    <source>
        <dbReference type="SAM" id="Phobius"/>
    </source>
</evidence>
<evidence type="ECO:0000256" key="8">
    <source>
        <dbReference type="ARBA" id="ARBA00023136"/>
    </source>
</evidence>
<dbReference type="PANTHER" id="PTHR10778:SF10">
    <property type="entry name" value="SOLUTE CARRIER FAMILY 35 MEMBER B1"/>
    <property type="match status" value="1"/>
</dbReference>
<feature type="transmembrane region" description="Helical" evidence="11">
    <location>
        <begin position="39"/>
        <end position="61"/>
    </location>
</feature>
<evidence type="ECO:0000256" key="9">
    <source>
        <dbReference type="ARBA" id="ARBA00041103"/>
    </source>
</evidence>
<dbReference type="EMBL" id="JADGJD010000177">
    <property type="protein sequence ID" value="KAJ3053828.1"/>
    <property type="molecule type" value="Genomic_DNA"/>
</dbReference>
<proteinExistence type="inferred from homology"/>
<dbReference type="GO" id="GO:0005459">
    <property type="term" value="F:UDP-galactose transmembrane transporter activity"/>
    <property type="evidence" value="ECO:0007669"/>
    <property type="project" value="TreeGrafter"/>
</dbReference>
<accession>A0AAD5SHZ4</accession>
<dbReference type="InterPro" id="IPR013657">
    <property type="entry name" value="SCL35B1-4/HUT1"/>
</dbReference>
<dbReference type="AlphaFoldDB" id="A0AAD5SHZ4"/>
<evidence type="ECO:0000256" key="6">
    <source>
        <dbReference type="ARBA" id="ARBA00022824"/>
    </source>
</evidence>
<feature type="transmembrane region" description="Helical" evidence="11">
    <location>
        <begin position="198"/>
        <end position="219"/>
    </location>
</feature>
<feature type="transmembrane region" description="Helical" evidence="11">
    <location>
        <begin position="73"/>
        <end position="92"/>
    </location>
</feature>
<feature type="transmembrane region" description="Helical" evidence="11">
    <location>
        <begin position="239"/>
        <end position="259"/>
    </location>
</feature>
<evidence type="ECO:0000256" key="4">
    <source>
        <dbReference type="ARBA" id="ARBA00022597"/>
    </source>
</evidence>
<name>A0AAD5SHZ4_9FUNG</name>
<keyword evidence="4" id="KW-0762">Sugar transport</keyword>
<keyword evidence="6" id="KW-0256">Endoplasmic reticulum</keyword>
<dbReference type="SUPFAM" id="SSF103481">
    <property type="entry name" value="Multidrug resistance efflux transporter EmrE"/>
    <property type="match status" value="2"/>
</dbReference>
<keyword evidence="8 11" id="KW-0472">Membrane</keyword>
<dbReference type="Pfam" id="PF08449">
    <property type="entry name" value="UAA"/>
    <property type="match status" value="1"/>
</dbReference>
<evidence type="ECO:0000313" key="12">
    <source>
        <dbReference type="EMBL" id="KAJ3053828.1"/>
    </source>
</evidence>
<evidence type="ECO:0000256" key="10">
    <source>
        <dbReference type="SAM" id="MobiDB-lite"/>
    </source>
</evidence>
<dbReference type="GO" id="GO:0000139">
    <property type="term" value="C:Golgi membrane"/>
    <property type="evidence" value="ECO:0007669"/>
    <property type="project" value="TreeGrafter"/>
</dbReference>
<evidence type="ECO:0000256" key="3">
    <source>
        <dbReference type="ARBA" id="ARBA00022448"/>
    </source>
</evidence>
<organism evidence="12 13">
    <name type="scientific">Rhizophlyctis rosea</name>
    <dbReference type="NCBI Taxonomy" id="64517"/>
    <lineage>
        <taxon>Eukaryota</taxon>
        <taxon>Fungi</taxon>
        <taxon>Fungi incertae sedis</taxon>
        <taxon>Chytridiomycota</taxon>
        <taxon>Chytridiomycota incertae sedis</taxon>
        <taxon>Chytridiomycetes</taxon>
        <taxon>Rhizophlyctidales</taxon>
        <taxon>Rhizophlyctidaceae</taxon>
        <taxon>Rhizophlyctis</taxon>
    </lineage>
</organism>
<feature type="transmembrane region" description="Helical" evidence="11">
    <location>
        <begin position="129"/>
        <end position="147"/>
    </location>
</feature>
<keyword evidence="7 11" id="KW-1133">Transmembrane helix</keyword>
<evidence type="ECO:0000256" key="2">
    <source>
        <dbReference type="ARBA" id="ARBA00010694"/>
    </source>
</evidence>
<evidence type="ECO:0000256" key="5">
    <source>
        <dbReference type="ARBA" id="ARBA00022692"/>
    </source>
</evidence>
<evidence type="ECO:0000313" key="13">
    <source>
        <dbReference type="Proteomes" id="UP001212841"/>
    </source>
</evidence>
<sequence length="346" mass="38230">MSYAELGLCIAGIYACFLTWQLTQERVTTRPYSGGRFRYFVFLNMIQSLCASLVGTLYLKIRSKPLSLPSRQTARSYLLLSVLSTIAPHFGYLSLKHIDYPTMILGKSCKLVPVMFMNFLIYRRTFPPHKYLVVGLITAGVSAFMLTHRQEGDGGHGSKKGAETNSIYGLVLLAVNLLLDGATNSVQDDMFKKHKVSGSNMMVYMNLFSSLLMGGWMLFNPFTSELSKAIAFCTAHPQVLYDILLFGVCGALGQCFIFHTLERFGAVVLVTVTVTRKMFSILLSILLFNHDLTLGQWGAVGLVFFGIGLEAYEKRRQDMMKAAGAKGKGAVANGTAETSPVDKKSR</sequence>
<keyword evidence="3" id="KW-0813">Transport</keyword>
<dbReference type="PANTHER" id="PTHR10778">
    <property type="entry name" value="SOLUTE CARRIER FAMILY 35 MEMBER B"/>
    <property type="match status" value="1"/>
</dbReference>